<evidence type="ECO:0000256" key="2">
    <source>
        <dbReference type="ARBA" id="ARBA00010157"/>
    </source>
</evidence>
<feature type="transmembrane region" description="Helical" evidence="8">
    <location>
        <begin position="329"/>
        <end position="353"/>
    </location>
</feature>
<dbReference type="EMBL" id="FAOZ01000020">
    <property type="protein sequence ID" value="CUU58603.1"/>
    <property type="molecule type" value="Genomic_DNA"/>
</dbReference>
<feature type="transmembrane region" description="Helical" evidence="8">
    <location>
        <begin position="413"/>
        <end position="432"/>
    </location>
</feature>
<dbReference type="RefSeq" id="WP_091281948.1">
    <property type="nucleotide sequence ID" value="NZ_FAOZ01000020.1"/>
</dbReference>
<feature type="region of interest" description="Disordered" evidence="7">
    <location>
        <begin position="775"/>
        <end position="821"/>
    </location>
</feature>
<evidence type="ECO:0000256" key="3">
    <source>
        <dbReference type="ARBA" id="ARBA00022475"/>
    </source>
</evidence>
<dbReference type="PANTHER" id="PTHR33406">
    <property type="entry name" value="MEMBRANE PROTEIN MJ1562-RELATED"/>
    <property type="match status" value="1"/>
</dbReference>
<protein>
    <submittedName>
        <fullName evidence="10">Putative drug exporter of the RND superfamily</fullName>
    </submittedName>
</protein>
<feature type="transmembrane region" description="Helical" evidence="8">
    <location>
        <begin position="198"/>
        <end position="217"/>
    </location>
</feature>
<keyword evidence="3" id="KW-1003">Cell membrane</keyword>
<keyword evidence="5 8" id="KW-1133">Transmembrane helix</keyword>
<feature type="domain" description="Membrane transport protein MMPL" evidence="9">
    <location>
        <begin position="446"/>
        <end position="759"/>
    </location>
</feature>
<feature type="compositionally biased region" description="Polar residues" evidence="7">
    <location>
        <begin position="811"/>
        <end position="821"/>
    </location>
</feature>
<name>A0A0S4QS81_9ACTN</name>
<dbReference type="InterPro" id="IPR004869">
    <property type="entry name" value="MMPL_dom"/>
</dbReference>
<dbReference type="PANTHER" id="PTHR33406:SF11">
    <property type="entry name" value="MEMBRANE PROTEIN SCO6666-RELATED"/>
    <property type="match status" value="1"/>
</dbReference>
<feature type="transmembrane region" description="Helical" evidence="8">
    <location>
        <begin position="719"/>
        <end position="738"/>
    </location>
</feature>
<feature type="domain" description="Membrane transport protein MMPL" evidence="9">
    <location>
        <begin position="92"/>
        <end position="414"/>
    </location>
</feature>
<organism evidence="10 11">
    <name type="scientific">Parafrankia irregularis</name>
    <dbReference type="NCBI Taxonomy" id="795642"/>
    <lineage>
        <taxon>Bacteria</taxon>
        <taxon>Bacillati</taxon>
        <taxon>Actinomycetota</taxon>
        <taxon>Actinomycetes</taxon>
        <taxon>Frankiales</taxon>
        <taxon>Frankiaceae</taxon>
        <taxon>Parafrankia</taxon>
    </lineage>
</organism>
<feature type="transmembrane region" description="Helical" evidence="8">
    <location>
        <begin position="612"/>
        <end position="630"/>
    </location>
</feature>
<evidence type="ECO:0000256" key="6">
    <source>
        <dbReference type="ARBA" id="ARBA00023136"/>
    </source>
</evidence>
<evidence type="ECO:0000256" key="7">
    <source>
        <dbReference type="SAM" id="MobiDB-lite"/>
    </source>
</evidence>
<evidence type="ECO:0000256" key="4">
    <source>
        <dbReference type="ARBA" id="ARBA00022692"/>
    </source>
</evidence>
<feature type="transmembrane region" description="Helical" evidence="8">
    <location>
        <begin position="650"/>
        <end position="673"/>
    </location>
</feature>
<evidence type="ECO:0000256" key="5">
    <source>
        <dbReference type="ARBA" id="ARBA00022989"/>
    </source>
</evidence>
<dbReference type="Gene3D" id="1.20.1640.10">
    <property type="entry name" value="Multidrug efflux transporter AcrB transmembrane domain"/>
    <property type="match status" value="2"/>
</dbReference>
<dbReference type="Proteomes" id="UP000198802">
    <property type="component" value="Unassembled WGS sequence"/>
</dbReference>
<evidence type="ECO:0000259" key="9">
    <source>
        <dbReference type="Pfam" id="PF03176"/>
    </source>
</evidence>
<accession>A0A0S4QS81</accession>
<reference evidence="11" key="1">
    <citation type="submission" date="2015-11" db="EMBL/GenBank/DDBJ databases">
        <authorList>
            <person name="Varghese N."/>
        </authorList>
    </citation>
    <scope>NUCLEOTIDE SEQUENCE [LARGE SCALE GENOMIC DNA]</scope>
    <source>
        <strain evidence="11">DSM 45899</strain>
    </source>
</reference>
<keyword evidence="6 8" id="KW-0472">Membrane</keyword>
<evidence type="ECO:0000256" key="1">
    <source>
        <dbReference type="ARBA" id="ARBA00004651"/>
    </source>
</evidence>
<keyword evidence="11" id="KW-1185">Reference proteome</keyword>
<dbReference type="SUPFAM" id="SSF82866">
    <property type="entry name" value="Multidrug efflux transporter AcrB transmembrane domain"/>
    <property type="match status" value="2"/>
</dbReference>
<sequence length="821" mass="83931">MFTAVAKIVTRRPRLVLLLTLIALLGAGVLGLGAFGKLESGGFDDPASASSRAADLVDERFGGEPNLVLLVTARPDITGQTRTGQTQTGQTRTGQAVDDPAVAVAGRELAADLAAQPGVTNVSSYWTGAPPLKSDDGRSALVIASVDEDHASDLVARYEDAYEAGQVPGGDADSPVTVRPGGAATVGEDINGQVGADLAVAEAIAIPITTVLMIIAFGGLVAALLPLGIGLMGILGGFAVLSVVGSLTDVSIFAVNLTTALGMGLGIDYALLMVSRFREELAAGRDRAEAVAVTVRTAGRTILFSGATVIVALAVMLVFPPYFLKSMAYAGIAVTAVAVFAAVVVLPAVLMLLGPKVNALRVGGLLGFLRRCRAAGTSAGAEGGAGTAVGNAPRETVESPFWRRVATVTMRRPLLAGLPVIALLLVLGAPFLHVEFGTPDDRVLRADNSSRAVGDVIRSDFSSNDAGAIVVVVTGPAEATGPDEIADYAVAISKMDGVARVDSAAGVLVDGRTVVPPGASTERYSAENASYLRVVPSVEPHSAQAQELVHQVRDLAAPAGTEALAGGPPAVLVDGKATMASHLPLAIGLIALTTFVLLFLFTGSVVLPLKAIVLNGLTLTAVFGVAVWIFQDGHLASWLDFTPGTLDTSMPVLLFCIAFGLSMDYEVFLLSRIKEEYDAGASNTEAVAAGLARTGRLVTTAAALLAVTFIAFSTSSVRFMQMFGLGTALAILLDASLIRGVLVPAFMRVAGQANWWAPKPLRALHARIGLSEAGPAGGTAVVPSDETASDGTPSGPVPADRASSGDEGVRTAQSSVGVPSP</sequence>
<proteinExistence type="inferred from homology"/>
<feature type="transmembrane region" description="Helical" evidence="8">
    <location>
        <begin position="694"/>
        <end position="713"/>
    </location>
</feature>
<feature type="transmembrane region" description="Helical" evidence="8">
    <location>
        <begin position="579"/>
        <end position="600"/>
    </location>
</feature>
<evidence type="ECO:0000313" key="11">
    <source>
        <dbReference type="Proteomes" id="UP000198802"/>
    </source>
</evidence>
<gene>
    <name evidence="10" type="ORF">Ga0074812_120102</name>
</gene>
<dbReference type="InterPro" id="IPR050545">
    <property type="entry name" value="Mycobact_MmpL"/>
</dbReference>
<feature type="transmembrane region" description="Helical" evidence="8">
    <location>
        <begin position="250"/>
        <end position="272"/>
    </location>
</feature>
<comment type="subcellular location">
    <subcellularLocation>
        <location evidence="1">Cell membrane</location>
        <topology evidence="1">Multi-pass membrane protein</topology>
    </subcellularLocation>
</comment>
<dbReference type="Pfam" id="PF03176">
    <property type="entry name" value="MMPL"/>
    <property type="match status" value="2"/>
</dbReference>
<dbReference type="AlphaFoldDB" id="A0A0S4QS81"/>
<keyword evidence="4 8" id="KW-0812">Transmembrane</keyword>
<feature type="transmembrane region" description="Helical" evidence="8">
    <location>
        <begin position="224"/>
        <end position="244"/>
    </location>
</feature>
<feature type="transmembrane region" description="Helical" evidence="8">
    <location>
        <begin position="302"/>
        <end position="323"/>
    </location>
</feature>
<evidence type="ECO:0000256" key="8">
    <source>
        <dbReference type="SAM" id="Phobius"/>
    </source>
</evidence>
<dbReference type="GO" id="GO:0005886">
    <property type="term" value="C:plasma membrane"/>
    <property type="evidence" value="ECO:0007669"/>
    <property type="project" value="UniProtKB-SubCell"/>
</dbReference>
<evidence type="ECO:0000313" key="10">
    <source>
        <dbReference type="EMBL" id="CUU58603.1"/>
    </source>
</evidence>
<comment type="similarity">
    <text evidence="2">Belongs to the resistance-nodulation-cell division (RND) (TC 2.A.6) family. MmpL subfamily.</text>
</comment>